<dbReference type="SUPFAM" id="SSF54791">
    <property type="entry name" value="Eukaryotic type KH-domain (KH-domain type I)"/>
    <property type="match status" value="2"/>
</dbReference>
<dbReference type="GO" id="GO:0030719">
    <property type="term" value="P:P granule organization"/>
    <property type="evidence" value="ECO:0007669"/>
    <property type="project" value="TreeGrafter"/>
</dbReference>
<comment type="caution">
    <text evidence="4">The sequence shown here is derived from an EMBL/GenBank/DDBJ whole genome shotgun (WGS) entry which is preliminary data.</text>
</comment>
<keyword evidence="1" id="KW-0694">RNA-binding</keyword>
<dbReference type="InterPro" id="IPR050621">
    <property type="entry name" value="Tudor_domain_containing"/>
</dbReference>
<dbReference type="SMART" id="SM00322">
    <property type="entry name" value="KH"/>
    <property type="match status" value="2"/>
</dbReference>
<dbReference type="EMBL" id="JARGDH010000002">
    <property type="protein sequence ID" value="KAL0275257.1"/>
    <property type="molecule type" value="Genomic_DNA"/>
</dbReference>
<evidence type="ECO:0000256" key="1">
    <source>
        <dbReference type="PROSITE-ProRule" id="PRU00117"/>
    </source>
</evidence>
<dbReference type="Gene3D" id="2.30.30.140">
    <property type="match status" value="1"/>
</dbReference>
<dbReference type="PANTHER" id="PTHR22948">
    <property type="entry name" value="TUDOR DOMAIN CONTAINING PROTEIN"/>
    <property type="match status" value="1"/>
</dbReference>
<dbReference type="InterPro" id="IPR035437">
    <property type="entry name" value="SNase_OB-fold_sf"/>
</dbReference>
<protein>
    <recommendedName>
        <fullName evidence="3">Tudor domain-containing protein</fullName>
    </recommendedName>
</protein>
<dbReference type="Gene3D" id="2.40.50.90">
    <property type="match status" value="1"/>
</dbReference>
<dbReference type="InterPro" id="IPR004087">
    <property type="entry name" value="KH_dom"/>
</dbReference>
<dbReference type="GO" id="GO:0043186">
    <property type="term" value="C:P granule"/>
    <property type="evidence" value="ECO:0007669"/>
    <property type="project" value="TreeGrafter"/>
</dbReference>
<dbReference type="InterPro" id="IPR004088">
    <property type="entry name" value="KH_dom_type_1"/>
</dbReference>
<reference evidence="4" key="1">
    <citation type="journal article" date="2024" name="Gigascience">
        <title>Chromosome-level genome of the poultry shaft louse Menopon gallinae provides insight into the host-switching and adaptive evolution of parasitic lice.</title>
        <authorList>
            <person name="Xu Y."/>
            <person name="Ma L."/>
            <person name="Liu S."/>
            <person name="Liang Y."/>
            <person name="Liu Q."/>
            <person name="He Z."/>
            <person name="Tian L."/>
            <person name="Duan Y."/>
            <person name="Cai W."/>
            <person name="Li H."/>
            <person name="Song F."/>
        </authorList>
    </citation>
    <scope>NUCLEOTIDE SEQUENCE</scope>
    <source>
        <strain evidence="4">Cailab_2023a</strain>
    </source>
</reference>
<gene>
    <name evidence="4" type="ORF">PYX00_003167</name>
</gene>
<dbReference type="SMART" id="SM00333">
    <property type="entry name" value="TUDOR"/>
    <property type="match status" value="1"/>
</dbReference>
<dbReference type="GO" id="GO:0003723">
    <property type="term" value="F:RNA binding"/>
    <property type="evidence" value="ECO:0007669"/>
    <property type="project" value="UniProtKB-UniRule"/>
</dbReference>
<feature type="domain" description="Tudor" evidence="3">
    <location>
        <begin position="291"/>
        <end position="356"/>
    </location>
</feature>
<dbReference type="PROSITE" id="PS50304">
    <property type="entry name" value="TUDOR"/>
    <property type="match status" value="1"/>
</dbReference>
<dbReference type="PANTHER" id="PTHR22948:SF29">
    <property type="entry name" value="FI02030P-RELATED"/>
    <property type="match status" value="1"/>
</dbReference>
<dbReference type="SUPFAM" id="SSF63748">
    <property type="entry name" value="Tudor/PWWP/MBT"/>
    <property type="match status" value="1"/>
</dbReference>
<evidence type="ECO:0000259" key="3">
    <source>
        <dbReference type="PROSITE" id="PS50304"/>
    </source>
</evidence>
<keyword evidence="2" id="KW-0812">Transmembrane</keyword>
<organism evidence="4">
    <name type="scientific">Menopon gallinae</name>
    <name type="common">poultry shaft louse</name>
    <dbReference type="NCBI Taxonomy" id="328185"/>
    <lineage>
        <taxon>Eukaryota</taxon>
        <taxon>Metazoa</taxon>
        <taxon>Ecdysozoa</taxon>
        <taxon>Arthropoda</taxon>
        <taxon>Hexapoda</taxon>
        <taxon>Insecta</taxon>
        <taxon>Pterygota</taxon>
        <taxon>Neoptera</taxon>
        <taxon>Paraneoptera</taxon>
        <taxon>Psocodea</taxon>
        <taxon>Troctomorpha</taxon>
        <taxon>Phthiraptera</taxon>
        <taxon>Amblycera</taxon>
        <taxon>Menoponidae</taxon>
        <taxon>Menopon</taxon>
    </lineage>
</organism>
<dbReference type="Pfam" id="PF00567">
    <property type="entry name" value="TUDOR"/>
    <property type="match status" value="1"/>
</dbReference>
<proteinExistence type="predicted"/>
<dbReference type="GO" id="GO:0007283">
    <property type="term" value="P:spermatogenesis"/>
    <property type="evidence" value="ECO:0007669"/>
    <property type="project" value="TreeGrafter"/>
</dbReference>
<dbReference type="InterPro" id="IPR002999">
    <property type="entry name" value="Tudor"/>
</dbReference>
<dbReference type="InterPro" id="IPR036612">
    <property type="entry name" value="KH_dom_type_1_sf"/>
</dbReference>
<dbReference type="PROSITE" id="PS50084">
    <property type="entry name" value="KH_TYPE_1"/>
    <property type="match status" value="2"/>
</dbReference>
<dbReference type="AlphaFoldDB" id="A0AAW2I0W0"/>
<name>A0AAW2I0W0_9NEOP</name>
<dbReference type="GO" id="GO:0034587">
    <property type="term" value="P:piRNA processing"/>
    <property type="evidence" value="ECO:0007669"/>
    <property type="project" value="TreeGrafter"/>
</dbReference>
<dbReference type="GO" id="GO:0005739">
    <property type="term" value="C:mitochondrion"/>
    <property type="evidence" value="ECO:0007669"/>
    <property type="project" value="UniProtKB-ARBA"/>
</dbReference>
<feature type="transmembrane region" description="Helical" evidence="2">
    <location>
        <begin position="7"/>
        <end position="25"/>
    </location>
</feature>
<dbReference type="Pfam" id="PF00013">
    <property type="entry name" value="KH_1"/>
    <property type="match status" value="2"/>
</dbReference>
<keyword evidence="2" id="KW-0472">Membrane</keyword>
<dbReference type="Gene3D" id="3.30.1370.10">
    <property type="entry name" value="K Homology domain, type 1"/>
    <property type="match status" value="2"/>
</dbReference>
<sequence>MAWGAKAAIVAFAFLGIGSIVYFLYRREERNEEEDYISFGGANRKVLEIKVPKDCLPLIIGRGGCKIKEVESATQTKINFRDIAGSTEHSLCVVRGTDDAVLLAEHMIHETIVNQPLIENFEMYVPIQACGRIIGKNGENIRHISRSSNAKIIVENDKLSRDKSECRIIIKGTTEQIQYAKLLVEQKVEEDNTFRNMVKAGAANRSPRHRAKYMLTGPEEADAKETVSHKESLVATGSDGLLEVYVSAISDPEKFWVQMMGPSTVALDRLNEQMTDYYSKEENRLLHVLKEVEVDQIVAAPFYNDNKWYRAEVSDIKPDEYDPEESELNLYYVDYGDSALCKKKDVYELRTDFLRLRFQAIECILAKIKPRGTWSEEAIDLFETLTYTGLWRPMTARVHGYRERPTRAKREGSPVPCVELYDSQGAATINIAEEMVRNGFAEWAEEEEDARKK</sequence>
<accession>A0AAW2I0W0</accession>
<evidence type="ECO:0000256" key="2">
    <source>
        <dbReference type="SAM" id="Phobius"/>
    </source>
</evidence>
<keyword evidence="2" id="KW-1133">Transmembrane helix</keyword>
<evidence type="ECO:0000313" key="4">
    <source>
        <dbReference type="EMBL" id="KAL0275257.1"/>
    </source>
</evidence>